<proteinExistence type="predicted"/>
<organism evidence="1 2">
    <name type="scientific">Aldrovandia affinis</name>
    <dbReference type="NCBI Taxonomy" id="143900"/>
    <lineage>
        <taxon>Eukaryota</taxon>
        <taxon>Metazoa</taxon>
        <taxon>Chordata</taxon>
        <taxon>Craniata</taxon>
        <taxon>Vertebrata</taxon>
        <taxon>Euteleostomi</taxon>
        <taxon>Actinopterygii</taxon>
        <taxon>Neopterygii</taxon>
        <taxon>Teleostei</taxon>
        <taxon>Notacanthiformes</taxon>
        <taxon>Halosauridae</taxon>
        <taxon>Aldrovandia</taxon>
    </lineage>
</organism>
<reference evidence="1" key="1">
    <citation type="journal article" date="2023" name="Science">
        <title>Genome structures resolve the early diversification of teleost fishes.</title>
        <authorList>
            <person name="Parey E."/>
            <person name="Louis A."/>
            <person name="Montfort J."/>
            <person name="Bouchez O."/>
            <person name="Roques C."/>
            <person name="Iampietro C."/>
            <person name="Lluch J."/>
            <person name="Castinel A."/>
            <person name="Donnadieu C."/>
            <person name="Desvignes T."/>
            <person name="Floi Bucao C."/>
            <person name="Jouanno E."/>
            <person name="Wen M."/>
            <person name="Mejri S."/>
            <person name="Dirks R."/>
            <person name="Jansen H."/>
            <person name="Henkel C."/>
            <person name="Chen W.J."/>
            <person name="Zahm M."/>
            <person name="Cabau C."/>
            <person name="Klopp C."/>
            <person name="Thompson A.W."/>
            <person name="Robinson-Rechavi M."/>
            <person name="Braasch I."/>
            <person name="Lecointre G."/>
            <person name="Bobe J."/>
            <person name="Postlethwait J.H."/>
            <person name="Berthelot C."/>
            <person name="Roest Crollius H."/>
            <person name="Guiguen Y."/>
        </authorList>
    </citation>
    <scope>NUCLEOTIDE SEQUENCE</scope>
    <source>
        <strain evidence="1">NC1722</strain>
    </source>
</reference>
<dbReference type="Proteomes" id="UP001221898">
    <property type="component" value="Unassembled WGS sequence"/>
</dbReference>
<accession>A0AAD7WZE4</accession>
<comment type="caution">
    <text evidence="1">The sequence shown here is derived from an EMBL/GenBank/DDBJ whole genome shotgun (WGS) entry which is preliminary data.</text>
</comment>
<dbReference type="AlphaFoldDB" id="A0AAD7WZE4"/>
<protein>
    <submittedName>
        <fullName evidence="1">Uncharacterized protein</fullName>
    </submittedName>
</protein>
<evidence type="ECO:0000313" key="1">
    <source>
        <dbReference type="EMBL" id="KAJ8414568.1"/>
    </source>
</evidence>
<dbReference type="EMBL" id="JAINUG010000012">
    <property type="protein sequence ID" value="KAJ8414568.1"/>
    <property type="molecule type" value="Genomic_DNA"/>
</dbReference>
<evidence type="ECO:0000313" key="2">
    <source>
        <dbReference type="Proteomes" id="UP001221898"/>
    </source>
</evidence>
<name>A0AAD7WZE4_9TELE</name>
<gene>
    <name evidence="1" type="ORF">AAFF_G00037700</name>
</gene>
<sequence length="66" mass="7643">MAIHETENESYTFQRIMCQPKQKFLNAWKTPSSNLRTHIQLELRSFSPGVWLSPVSPVLRGKNLSI</sequence>
<keyword evidence="2" id="KW-1185">Reference proteome</keyword>